<dbReference type="EMBL" id="CAJVCH010556982">
    <property type="protein sequence ID" value="CAG7830663.1"/>
    <property type="molecule type" value="Genomic_DNA"/>
</dbReference>
<keyword evidence="2" id="KW-1185">Reference proteome</keyword>
<dbReference type="Proteomes" id="UP000708208">
    <property type="component" value="Unassembled WGS sequence"/>
</dbReference>
<reference evidence="1" key="1">
    <citation type="submission" date="2021-06" db="EMBL/GenBank/DDBJ databases">
        <authorList>
            <person name="Hodson N. C."/>
            <person name="Mongue J. A."/>
            <person name="Jaron S. K."/>
        </authorList>
    </citation>
    <scope>NUCLEOTIDE SEQUENCE</scope>
</reference>
<feature type="non-terminal residue" evidence="1">
    <location>
        <position position="131"/>
    </location>
</feature>
<dbReference type="AlphaFoldDB" id="A0A8J2LFG5"/>
<proteinExistence type="predicted"/>
<evidence type="ECO:0000313" key="2">
    <source>
        <dbReference type="Proteomes" id="UP000708208"/>
    </source>
</evidence>
<organism evidence="1 2">
    <name type="scientific">Allacma fusca</name>
    <dbReference type="NCBI Taxonomy" id="39272"/>
    <lineage>
        <taxon>Eukaryota</taxon>
        <taxon>Metazoa</taxon>
        <taxon>Ecdysozoa</taxon>
        <taxon>Arthropoda</taxon>
        <taxon>Hexapoda</taxon>
        <taxon>Collembola</taxon>
        <taxon>Symphypleona</taxon>
        <taxon>Sminthuridae</taxon>
        <taxon>Allacma</taxon>
    </lineage>
</organism>
<evidence type="ECO:0000313" key="1">
    <source>
        <dbReference type="EMBL" id="CAG7830663.1"/>
    </source>
</evidence>
<protein>
    <submittedName>
        <fullName evidence="1">Uncharacterized protein</fullName>
    </submittedName>
</protein>
<accession>A0A8J2LFG5</accession>
<gene>
    <name evidence="1" type="ORF">AFUS01_LOCUS40450</name>
</gene>
<sequence length="131" mass="14967">LKNHSIGFVDFRGHKTAENVRKEFKSLVHNEYGIRPSQLGVIMTDNAAENVKAFDMKEFTLEVAEEVDVSCADEESSDESEEIENNEVFSTDINPSDWEDMENDISQLEDGDDNLADFVKDLVDWSETKMR</sequence>
<dbReference type="OrthoDB" id="2438421at2759"/>
<comment type="caution">
    <text evidence="1">The sequence shown here is derived from an EMBL/GenBank/DDBJ whole genome shotgun (WGS) entry which is preliminary data.</text>
</comment>
<feature type="non-terminal residue" evidence="1">
    <location>
        <position position="1"/>
    </location>
</feature>
<name>A0A8J2LFG5_9HEXA</name>